<comment type="caution">
    <text evidence="1">The sequence shown here is derived from an EMBL/GenBank/DDBJ whole genome shotgun (WGS) entry which is preliminary data.</text>
</comment>
<dbReference type="Proteomes" id="UP000219775">
    <property type="component" value="Unassembled WGS sequence"/>
</dbReference>
<organism evidence="1 2">
    <name type="scientific">Bacillus pseudomycoides</name>
    <dbReference type="NCBI Taxonomy" id="64104"/>
    <lineage>
        <taxon>Bacteria</taxon>
        <taxon>Bacillati</taxon>
        <taxon>Bacillota</taxon>
        <taxon>Bacilli</taxon>
        <taxon>Bacillales</taxon>
        <taxon>Bacillaceae</taxon>
        <taxon>Bacillus</taxon>
        <taxon>Bacillus cereus group</taxon>
    </lineage>
</organism>
<proteinExistence type="predicted"/>
<gene>
    <name evidence="1" type="ORF">CN613_14315</name>
</gene>
<reference evidence="1 2" key="1">
    <citation type="submission" date="2017-09" db="EMBL/GenBank/DDBJ databases">
        <title>Large-scale bioinformatics analysis of Bacillus genomes uncovers conserved roles of natural products in bacterial physiology.</title>
        <authorList>
            <consortium name="Agbiome Team Llc"/>
            <person name="Bleich R.M."/>
            <person name="Grubbs K.J."/>
            <person name="Santa Maria K.C."/>
            <person name="Allen S.E."/>
            <person name="Farag S."/>
            <person name="Shank E.A."/>
            <person name="Bowers A."/>
        </authorList>
    </citation>
    <scope>NUCLEOTIDE SEQUENCE [LARGE SCALE GENOMIC DNA]</scope>
    <source>
        <strain evidence="1 2">AFS009893</strain>
    </source>
</reference>
<name>A0A2B5S2P6_9BACI</name>
<dbReference type="RefSeq" id="WP_097969073.1">
    <property type="nucleotide sequence ID" value="NZ_NUBH01000002.1"/>
</dbReference>
<protein>
    <submittedName>
        <fullName evidence="1">Uncharacterized protein</fullName>
    </submittedName>
</protein>
<evidence type="ECO:0000313" key="1">
    <source>
        <dbReference type="EMBL" id="PEM68593.1"/>
    </source>
</evidence>
<evidence type="ECO:0000313" key="2">
    <source>
        <dbReference type="Proteomes" id="UP000219775"/>
    </source>
</evidence>
<dbReference type="AlphaFoldDB" id="A0A2B5S2P6"/>
<accession>A0A2B5S2P6</accession>
<sequence length="94" mass="11128">MTTKYNRLHDLVLPGDVSFANKLHECMTTCIYNMFNAKSNEEANYWEEELNRCTNEFKMLREEKEEHEVSKSYRVIIKGLHSKGINVSLVSRRK</sequence>
<dbReference type="EMBL" id="NUDP01000050">
    <property type="protein sequence ID" value="PEM68593.1"/>
    <property type="molecule type" value="Genomic_DNA"/>
</dbReference>